<sequence>MVNFYMVMQQLCSKTS</sequence>
<name>A0AAF0T593_SOLVR</name>
<dbReference type="EMBL" id="CP133612">
    <property type="protein sequence ID" value="WMV08332.1"/>
    <property type="molecule type" value="Genomic_DNA"/>
</dbReference>
<protein>
    <submittedName>
        <fullName evidence="1">Uncharacterized protein</fullName>
    </submittedName>
</protein>
<evidence type="ECO:0000313" key="2">
    <source>
        <dbReference type="Proteomes" id="UP001234989"/>
    </source>
</evidence>
<evidence type="ECO:0000313" key="1">
    <source>
        <dbReference type="EMBL" id="WMV08332.1"/>
    </source>
</evidence>
<dbReference type="AlphaFoldDB" id="A0AAF0T593"/>
<reference evidence="1" key="1">
    <citation type="submission" date="2023-08" db="EMBL/GenBank/DDBJ databases">
        <title>A de novo genome assembly of Solanum verrucosum Schlechtendal, a Mexican diploid species geographically isolated from the other diploid A-genome species in potato relatives.</title>
        <authorList>
            <person name="Hosaka K."/>
        </authorList>
    </citation>
    <scope>NUCLEOTIDE SEQUENCE</scope>
    <source>
        <tissue evidence="1">Young leaves</tissue>
    </source>
</reference>
<proteinExistence type="predicted"/>
<dbReference type="Proteomes" id="UP001234989">
    <property type="component" value="Chromosome 1"/>
</dbReference>
<keyword evidence="2" id="KW-1185">Reference proteome</keyword>
<gene>
    <name evidence="1" type="ORF">MTR67_001717</name>
</gene>
<organism evidence="1 2">
    <name type="scientific">Solanum verrucosum</name>
    <dbReference type="NCBI Taxonomy" id="315347"/>
    <lineage>
        <taxon>Eukaryota</taxon>
        <taxon>Viridiplantae</taxon>
        <taxon>Streptophyta</taxon>
        <taxon>Embryophyta</taxon>
        <taxon>Tracheophyta</taxon>
        <taxon>Spermatophyta</taxon>
        <taxon>Magnoliopsida</taxon>
        <taxon>eudicotyledons</taxon>
        <taxon>Gunneridae</taxon>
        <taxon>Pentapetalae</taxon>
        <taxon>asterids</taxon>
        <taxon>lamiids</taxon>
        <taxon>Solanales</taxon>
        <taxon>Solanaceae</taxon>
        <taxon>Solanoideae</taxon>
        <taxon>Solaneae</taxon>
        <taxon>Solanum</taxon>
    </lineage>
</organism>
<accession>A0AAF0T593</accession>